<gene>
    <name evidence="2" type="ORF">WISP_79606</name>
</gene>
<keyword evidence="3" id="KW-1185">Reference proteome</keyword>
<dbReference type="Proteomes" id="UP001145742">
    <property type="component" value="Unassembled WGS sequence"/>
</dbReference>
<dbReference type="EMBL" id="WHWB01033992">
    <property type="protein sequence ID" value="KAJ7415116.1"/>
    <property type="molecule type" value="Genomic_DNA"/>
</dbReference>
<evidence type="ECO:0000256" key="1">
    <source>
        <dbReference type="SAM" id="MobiDB-lite"/>
    </source>
</evidence>
<evidence type="ECO:0000313" key="3">
    <source>
        <dbReference type="Proteomes" id="UP001145742"/>
    </source>
</evidence>
<accession>A0ABQ9D658</accession>
<sequence length="203" mass="22148">MVFPGEQSCLFRQCDRCPASVPVLILPVELDRALSQTEISLEMLPVEPDRARPGAAAHGAGQSQAWSCCPWSRTEPGLELLPVEPDRARPGAAARGAGQSQAWSCCLWSRTEAGLELDRAWSCCPRSRRFGFCLQLPVWHLQLPVWHQQCPCGISSSGIPPPTSSRSNKEQHSTETPELVLPAGSVRPSESLSVYCRLCAVCL</sequence>
<protein>
    <submittedName>
        <fullName evidence="2">Uncharacterized protein</fullName>
    </submittedName>
</protein>
<comment type="caution">
    <text evidence="2">The sequence shown here is derived from an EMBL/GenBank/DDBJ whole genome shotgun (WGS) entry which is preliminary data.</text>
</comment>
<organism evidence="2 3">
    <name type="scientific">Willisornis vidua</name>
    <name type="common">Xingu scale-backed antbird</name>
    <dbReference type="NCBI Taxonomy" id="1566151"/>
    <lineage>
        <taxon>Eukaryota</taxon>
        <taxon>Metazoa</taxon>
        <taxon>Chordata</taxon>
        <taxon>Craniata</taxon>
        <taxon>Vertebrata</taxon>
        <taxon>Euteleostomi</taxon>
        <taxon>Archelosauria</taxon>
        <taxon>Archosauria</taxon>
        <taxon>Dinosauria</taxon>
        <taxon>Saurischia</taxon>
        <taxon>Theropoda</taxon>
        <taxon>Coelurosauria</taxon>
        <taxon>Aves</taxon>
        <taxon>Neognathae</taxon>
        <taxon>Neoaves</taxon>
        <taxon>Telluraves</taxon>
        <taxon>Australaves</taxon>
        <taxon>Passeriformes</taxon>
        <taxon>Thamnophilidae</taxon>
        <taxon>Willisornis</taxon>
    </lineage>
</organism>
<proteinExistence type="predicted"/>
<evidence type="ECO:0000313" key="2">
    <source>
        <dbReference type="EMBL" id="KAJ7415116.1"/>
    </source>
</evidence>
<name>A0ABQ9D658_9PASS</name>
<reference evidence="2" key="1">
    <citation type="submission" date="2019-10" db="EMBL/GenBank/DDBJ databases">
        <authorList>
            <person name="Soares A.E.R."/>
            <person name="Aleixo A."/>
            <person name="Schneider P."/>
            <person name="Miyaki C.Y."/>
            <person name="Schneider M.P."/>
            <person name="Mello C."/>
            <person name="Vasconcelos A.T.R."/>
        </authorList>
    </citation>
    <scope>NUCLEOTIDE SEQUENCE</scope>
    <source>
        <tissue evidence="2">Muscle</tissue>
    </source>
</reference>
<feature type="region of interest" description="Disordered" evidence="1">
    <location>
        <begin position="159"/>
        <end position="179"/>
    </location>
</feature>